<keyword evidence="1" id="KW-0812">Transmembrane</keyword>
<dbReference type="Proteomes" id="UP001516662">
    <property type="component" value="Unassembled WGS sequence"/>
</dbReference>
<dbReference type="EMBL" id="JADCLJ010000024">
    <property type="protein sequence ID" value="MBE4909926.1"/>
    <property type="molecule type" value="Genomic_DNA"/>
</dbReference>
<feature type="transmembrane region" description="Helical" evidence="1">
    <location>
        <begin position="68"/>
        <end position="86"/>
    </location>
</feature>
<sequence length="92" mass="10412">MKQAPPLFFFAALLMFIAILEGLYFLIQGFNNYSGLNSAYIICSIFGFFLALNSILHFKSKNQKRGTFLFLLAFLALLLLNGSLMIDKYVLS</sequence>
<protein>
    <submittedName>
        <fullName evidence="2">Uncharacterized protein</fullName>
    </submittedName>
</protein>
<gene>
    <name evidence="2" type="ORF">IMZ08_17970</name>
</gene>
<name>A0ABR9QN40_9BACI</name>
<keyword evidence="3" id="KW-1185">Reference proteome</keyword>
<feature type="transmembrane region" description="Helical" evidence="1">
    <location>
        <begin position="7"/>
        <end position="27"/>
    </location>
</feature>
<evidence type="ECO:0000313" key="3">
    <source>
        <dbReference type="Proteomes" id="UP001516662"/>
    </source>
</evidence>
<reference evidence="2 3" key="1">
    <citation type="submission" date="2020-10" db="EMBL/GenBank/DDBJ databases">
        <title>Bacillus sp. HD4P25, an endophyte from a halophyte.</title>
        <authorList>
            <person name="Sun J.-Q."/>
        </authorList>
    </citation>
    <scope>NUCLEOTIDE SEQUENCE [LARGE SCALE GENOMIC DNA]</scope>
    <source>
        <strain evidence="2 3">YIM 93174</strain>
    </source>
</reference>
<evidence type="ECO:0000313" key="2">
    <source>
        <dbReference type="EMBL" id="MBE4909926.1"/>
    </source>
</evidence>
<keyword evidence="1" id="KW-1133">Transmembrane helix</keyword>
<dbReference type="RefSeq" id="WP_193539030.1">
    <property type="nucleotide sequence ID" value="NZ_JADCLJ010000024.1"/>
</dbReference>
<evidence type="ECO:0000256" key="1">
    <source>
        <dbReference type="SAM" id="Phobius"/>
    </source>
</evidence>
<accession>A0ABR9QN40</accession>
<keyword evidence="1" id="KW-0472">Membrane</keyword>
<organism evidence="2 3">
    <name type="scientific">Litchfieldia luteola</name>
    <dbReference type="NCBI Taxonomy" id="682179"/>
    <lineage>
        <taxon>Bacteria</taxon>
        <taxon>Bacillati</taxon>
        <taxon>Bacillota</taxon>
        <taxon>Bacilli</taxon>
        <taxon>Bacillales</taxon>
        <taxon>Bacillaceae</taxon>
        <taxon>Litchfieldia</taxon>
    </lineage>
</organism>
<proteinExistence type="predicted"/>
<comment type="caution">
    <text evidence="2">The sequence shown here is derived from an EMBL/GenBank/DDBJ whole genome shotgun (WGS) entry which is preliminary data.</text>
</comment>
<feature type="transmembrane region" description="Helical" evidence="1">
    <location>
        <begin position="39"/>
        <end position="56"/>
    </location>
</feature>